<evidence type="ECO:0000313" key="3">
    <source>
        <dbReference type="EMBL" id="OOV83475.1"/>
    </source>
</evidence>
<evidence type="ECO:0000313" key="4">
    <source>
        <dbReference type="Proteomes" id="UP000191160"/>
    </source>
</evidence>
<dbReference type="Proteomes" id="UP000191160">
    <property type="component" value="Unassembled WGS sequence"/>
</dbReference>
<reference evidence="3 4" key="1">
    <citation type="submission" date="2017-02" db="EMBL/GenBank/DDBJ databases">
        <title>Acinetobacter sp. ANC 4945, whole genome shotgun sequencing project.</title>
        <authorList>
            <person name="Radolfova-Krizova L."/>
            <person name="Al Atrouni A."/>
            <person name="Nemec A."/>
        </authorList>
    </citation>
    <scope>NUCLEOTIDE SEQUENCE [LARGE SCALE GENOMIC DNA]</scope>
    <source>
        <strain evidence="3 4">ANC 4945</strain>
    </source>
</reference>
<accession>A0A1T1H127</accession>
<evidence type="ECO:0000259" key="1">
    <source>
        <dbReference type="Pfam" id="PF10119"/>
    </source>
</evidence>
<gene>
    <name evidence="3" type="ORF">B1202_07470</name>
</gene>
<dbReference type="InterPro" id="IPR050723">
    <property type="entry name" value="CFA/CMAS"/>
</dbReference>
<comment type="caution">
    <text evidence="3">The sequence shown here is derived from an EMBL/GenBank/DDBJ whole genome shotgun (WGS) entry which is preliminary data.</text>
</comment>
<proteinExistence type="predicted"/>
<dbReference type="Pfam" id="PF13847">
    <property type="entry name" value="Methyltransf_31"/>
    <property type="match status" value="1"/>
</dbReference>
<dbReference type="PANTHER" id="PTHR43667:SF2">
    <property type="entry name" value="FATTY ACID C-METHYL TRANSFERASE"/>
    <property type="match status" value="1"/>
</dbReference>
<feature type="domain" description="Methyltransferase" evidence="2">
    <location>
        <begin position="43"/>
        <end position="178"/>
    </location>
</feature>
<keyword evidence="3" id="KW-0808">Transferase</keyword>
<dbReference type="AlphaFoldDB" id="A0A1T1H127"/>
<protein>
    <submittedName>
        <fullName evidence="3">Methyltransferase</fullName>
    </submittedName>
</protein>
<sequence>MSILNEGYVVDVPYPTFVHRQAMPVWLSSLAQLKGNQAPDLQKPYRYLELGCAMGIHLNLTAAANPMGHFVGVDFNAQQLLVAKEGIQSTNIQNLEFIHASFEQLEQQDLEPFDFIVTHGVWSWISDENQKTLLRIIDKFLKPNGLVYCSYMSYPGAAELSSVQKLMSEMSKNLKGNSAEKAVQSLSFVQKLGQQQVGIFTQIPSLNQTLANLAQDKPNYIAHDFLSEHWQPQHSADMIRAFGKQHLSFITGANIAEHIDAVSLKPEVQKLIQSLPLVTLQETARDIALNSLQRQDIYIKNRKKLSATEFEKALSQIKFGVMPHAPVHKSLSNNPKIGRVHDILPICEYILKLLEKQDLSLLEMAQSLKLNIQPLQLRDILLILVWAGYIHPLNPETQARFEQPMNAWMQQQQLAWRCIAKYGTAVE</sequence>
<name>A0A1T1H127_9GAMM</name>
<dbReference type="GO" id="GO:0032259">
    <property type="term" value="P:methylation"/>
    <property type="evidence" value="ECO:0007669"/>
    <property type="project" value="UniProtKB-KW"/>
</dbReference>
<dbReference type="InterPro" id="IPR029063">
    <property type="entry name" value="SAM-dependent_MTases_sf"/>
</dbReference>
<organism evidence="3 4">
    <name type="scientific">Acinetobacter amyesii</name>
    <dbReference type="NCBI Taxonomy" id="2942470"/>
    <lineage>
        <taxon>Bacteria</taxon>
        <taxon>Pseudomonadati</taxon>
        <taxon>Pseudomonadota</taxon>
        <taxon>Gammaproteobacteria</taxon>
        <taxon>Moraxellales</taxon>
        <taxon>Moraxellaceae</taxon>
        <taxon>Acinetobacter</taxon>
    </lineage>
</organism>
<dbReference type="PANTHER" id="PTHR43667">
    <property type="entry name" value="CYCLOPROPANE-FATTY-ACYL-PHOSPHOLIPID SYNTHASE"/>
    <property type="match status" value="1"/>
</dbReference>
<dbReference type="InterPro" id="IPR025714">
    <property type="entry name" value="Methyltranfer_dom"/>
</dbReference>
<keyword evidence="4" id="KW-1185">Reference proteome</keyword>
<dbReference type="RefSeq" id="WP_078189945.1">
    <property type="nucleotide sequence ID" value="NZ_JAMCOZ010000007.1"/>
</dbReference>
<feature type="domain" description="Methyltransferase regulatory" evidence="1">
    <location>
        <begin position="218"/>
        <end position="300"/>
    </location>
</feature>
<dbReference type="Pfam" id="PF10119">
    <property type="entry name" value="MethyTransf_Reg"/>
    <property type="match status" value="1"/>
</dbReference>
<dbReference type="EMBL" id="MVKX01000004">
    <property type="protein sequence ID" value="OOV83475.1"/>
    <property type="molecule type" value="Genomic_DNA"/>
</dbReference>
<dbReference type="InterPro" id="IPR018773">
    <property type="entry name" value="MeTrfase_reg_dom_prd"/>
</dbReference>
<keyword evidence="3" id="KW-0489">Methyltransferase</keyword>
<dbReference type="SUPFAM" id="SSF53335">
    <property type="entry name" value="S-adenosyl-L-methionine-dependent methyltransferases"/>
    <property type="match status" value="1"/>
</dbReference>
<dbReference type="GO" id="GO:0008168">
    <property type="term" value="F:methyltransferase activity"/>
    <property type="evidence" value="ECO:0007669"/>
    <property type="project" value="UniProtKB-KW"/>
</dbReference>
<dbReference type="Gene3D" id="3.40.50.150">
    <property type="entry name" value="Vaccinia Virus protein VP39"/>
    <property type="match status" value="1"/>
</dbReference>
<evidence type="ECO:0000259" key="2">
    <source>
        <dbReference type="Pfam" id="PF13847"/>
    </source>
</evidence>
<dbReference type="CDD" id="cd02440">
    <property type="entry name" value="AdoMet_MTases"/>
    <property type="match status" value="1"/>
</dbReference>